<gene>
    <name evidence="3" type="ORF">WR25_04108</name>
</gene>
<keyword evidence="1" id="KW-0175">Coiled coil</keyword>
<feature type="compositionally biased region" description="Basic and acidic residues" evidence="2">
    <location>
        <begin position="182"/>
        <end position="194"/>
    </location>
</feature>
<dbReference type="AlphaFoldDB" id="A0A2A2J1K8"/>
<feature type="coiled-coil region" evidence="1">
    <location>
        <begin position="288"/>
        <end position="351"/>
    </location>
</feature>
<evidence type="ECO:0000313" key="3">
    <source>
        <dbReference type="EMBL" id="PAV55728.1"/>
    </source>
</evidence>
<dbReference type="Proteomes" id="UP000218231">
    <property type="component" value="Unassembled WGS sequence"/>
</dbReference>
<protein>
    <recommendedName>
        <fullName evidence="5">BZIP domain-containing protein</fullName>
    </recommendedName>
</protein>
<feature type="region of interest" description="Disordered" evidence="2">
    <location>
        <begin position="109"/>
        <end position="133"/>
    </location>
</feature>
<feature type="region of interest" description="Disordered" evidence="2">
    <location>
        <begin position="156"/>
        <end position="194"/>
    </location>
</feature>
<evidence type="ECO:0000256" key="2">
    <source>
        <dbReference type="SAM" id="MobiDB-lite"/>
    </source>
</evidence>
<name>A0A2A2J1K8_9BILA</name>
<evidence type="ECO:0000313" key="4">
    <source>
        <dbReference type="Proteomes" id="UP000218231"/>
    </source>
</evidence>
<organism evidence="3 4">
    <name type="scientific">Diploscapter pachys</name>
    <dbReference type="NCBI Taxonomy" id="2018661"/>
    <lineage>
        <taxon>Eukaryota</taxon>
        <taxon>Metazoa</taxon>
        <taxon>Ecdysozoa</taxon>
        <taxon>Nematoda</taxon>
        <taxon>Chromadorea</taxon>
        <taxon>Rhabditida</taxon>
        <taxon>Rhabditina</taxon>
        <taxon>Rhabditomorpha</taxon>
        <taxon>Rhabditoidea</taxon>
        <taxon>Rhabditidae</taxon>
        <taxon>Diploscapter</taxon>
    </lineage>
</organism>
<keyword evidence="4" id="KW-1185">Reference proteome</keyword>
<sequence>MITPSPFPILSPSPALPTYQVSNDIFISYGDFNSGPAATIENMHPEIEDNDLALKSLTPTIGGRSSSIAPADGNLVVRNDTQRANVDQQGQVVEDDQPMMPSNVVPAPAQVSPAANKSNCGGPRRVQKPTEEDSACEKVIKNCRVYKKERKQRTVYTNNDNGDNENAKKTGKRAVAKSGSESFRKRNNEEEKNLTELKKDKQKDLETELAALNIVVLSCKRIVDQFSSKIQHLYCTALDLSQHQLKIFTREEWDNICLNVDLIKERNLNQEMLNVEQLIGDDHVDQRGNNARELKEEVEKELALKESENPNRKTEEYWATISDEEELKKQKRREKNRIDGAKSRIREKLRKEMLRKDIKRIETKWDRVKKARKDVADMFLELRGKGIGFVDHAANWIKYLQDVQANIYYPSPAARENTDLDIAKTLELFEQTQGPYQA</sequence>
<proteinExistence type="predicted"/>
<reference evidence="3 4" key="1">
    <citation type="journal article" date="2017" name="Curr. Biol.">
        <title>Genome architecture and evolution of a unichromosomal asexual nematode.</title>
        <authorList>
            <person name="Fradin H."/>
            <person name="Zegar C."/>
            <person name="Gutwein M."/>
            <person name="Lucas J."/>
            <person name="Kovtun M."/>
            <person name="Corcoran D."/>
            <person name="Baugh L.R."/>
            <person name="Kiontke K."/>
            <person name="Gunsalus K."/>
            <person name="Fitch D.H."/>
            <person name="Piano F."/>
        </authorList>
    </citation>
    <scope>NUCLEOTIDE SEQUENCE [LARGE SCALE GENOMIC DNA]</scope>
    <source>
        <strain evidence="3">PF1309</strain>
    </source>
</reference>
<evidence type="ECO:0008006" key="5">
    <source>
        <dbReference type="Google" id="ProtNLM"/>
    </source>
</evidence>
<comment type="caution">
    <text evidence="3">The sequence shown here is derived from an EMBL/GenBank/DDBJ whole genome shotgun (WGS) entry which is preliminary data.</text>
</comment>
<accession>A0A2A2J1K8</accession>
<dbReference type="EMBL" id="LIAE01010755">
    <property type="protein sequence ID" value="PAV55728.1"/>
    <property type="molecule type" value="Genomic_DNA"/>
</dbReference>
<evidence type="ECO:0000256" key="1">
    <source>
        <dbReference type="SAM" id="Coils"/>
    </source>
</evidence>